<dbReference type="GO" id="GO:0005886">
    <property type="term" value="C:plasma membrane"/>
    <property type="evidence" value="ECO:0007669"/>
    <property type="project" value="UniProtKB-SubCell"/>
</dbReference>
<dbReference type="InterPro" id="IPR011701">
    <property type="entry name" value="MFS"/>
</dbReference>
<reference evidence="7 8" key="1">
    <citation type="journal article" date="2013" name="Genome Announc.">
        <title>Draft Genome Sequence of Arthrobacter crystallopoietes Strain BAB-32, Revealing Genes for Bioremediation.</title>
        <authorList>
            <person name="Joshi M.N."/>
            <person name="Pandit A.S."/>
            <person name="Sharma A."/>
            <person name="Pandya R.V."/>
            <person name="Desai S.M."/>
            <person name="Saxena A.K."/>
            <person name="Bagatharia S.B."/>
        </authorList>
    </citation>
    <scope>NUCLEOTIDE SEQUENCE [LARGE SCALE GENOMIC DNA]</scope>
    <source>
        <strain evidence="7 8">BAB-32</strain>
    </source>
</reference>
<evidence type="ECO:0000256" key="5">
    <source>
        <dbReference type="SAM" id="Phobius"/>
    </source>
</evidence>
<dbReference type="AlphaFoldDB" id="N1UWV6"/>
<keyword evidence="4 5" id="KW-0472">Membrane</keyword>
<dbReference type="PROSITE" id="PS50850">
    <property type="entry name" value="MFS"/>
    <property type="match status" value="1"/>
</dbReference>
<evidence type="ECO:0000256" key="3">
    <source>
        <dbReference type="ARBA" id="ARBA00022989"/>
    </source>
</evidence>
<feature type="transmembrane region" description="Helical" evidence="5">
    <location>
        <begin position="311"/>
        <end position="332"/>
    </location>
</feature>
<accession>N1UWV6</accession>
<gene>
    <name evidence="7" type="ORF">D477_007359</name>
</gene>
<dbReference type="Gene3D" id="1.20.1250.20">
    <property type="entry name" value="MFS general substrate transporter like domains"/>
    <property type="match status" value="2"/>
</dbReference>
<feature type="transmembrane region" description="Helical" evidence="5">
    <location>
        <begin position="254"/>
        <end position="271"/>
    </location>
</feature>
<feature type="transmembrane region" description="Helical" evidence="5">
    <location>
        <begin position="43"/>
        <end position="66"/>
    </location>
</feature>
<feature type="transmembrane region" description="Helical" evidence="5">
    <location>
        <begin position="78"/>
        <end position="96"/>
    </location>
</feature>
<keyword evidence="2 5" id="KW-0812">Transmembrane</keyword>
<evidence type="ECO:0000256" key="2">
    <source>
        <dbReference type="ARBA" id="ARBA00022692"/>
    </source>
</evidence>
<feature type="transmembrane region" description="Helical" evidence="5">
    <location>
        <begin position="12"/>
        <end position="31"/>
    </location>
</feature>
<feature type="transmembrane region" description="Helical" evidence="5">
    <location>
        <begin position="163"/>
        <end position="180"/>
    </location>
</feature>
<keyword evidence="8" id="KW-1185">Reference proteome</keyword>
<feature type="transmembrane region" description="Helical" evidence="5">
    <location>
        <begin position="283"/>
        <end position="305"/>
    </location>
</feature>
<name>N1UWV6_9MICC</name>
<sequence length="409" mass="41400">MMPPIPPSLRRARVATAVLFFVAGLTLAVWVVNIPAVEQKTGISHAVLGGLLLLLGLGSFIGMMVAGPLVDRIGSRRASLIAVLVLIVGVNLPGLADEPWQLGGALLILGLGTGSIDVAMNDQAVIVQHAFGRPIMSSFHAFFSLGGGAGALLGAGLQASGLSLGWSLGTGAVIAGILAAKSYPALLDTETENKTETTAGEHTAIDTPGVRGRRSTSIVLACLAFLMMLSEGTANDWSALHAVDHLGQSDSAAALTYGSFAAAMTIGRFTADFVVGRFGPVKVVRAGSLLAVMGMITVVFSPAYVLTLIGWGVFGLGLSGIVPQIFTAAGNLGGANRGVVISRIVGAGYLGLLAGPAIIGWVSQGIGLTFALVLPAACCVVGVILADRVAVGASTIGEDPIDVTSERAG</sequence>
<feature type="domain" description="Major facilitator superfamily (MFS) profile" evidence="6">
    <location>
        <begin position="12"/>
        <end position="394"/>
    </location>
</feature>
<keyword evidence="3 5" id="KW-1133">Transmembrane helix</keyword>
<dbReference type="CDD" id="cd17393">
    <property type="entry name" value="MFS_MosC_like"/>
    <property type="match status" value="1"/>
</dbReference>
<evidence type="ECO:0000313" key="8">
    <source>
        <dbReference type="Proteomes" id="UP000010729"/>
    </source>
</evidence>
<dbReference type="Proteomes" id="UP000010729">
    <property type="component" value="Unassembled WGS sequence"/>
</dbReference>
<evidence type="ECO:0000256" key="4">
    <source>
        <dbReference type="ARBA" id="ARBA00023136"/>
    </source>
</evidence>
<dbReference type="Pfam" id="PF07690">
    <property type="entry name" value="MFS_1"/>
    <property type="match status" value="1"/>
</dbReference>
<dbReference type="InterPro" id="IPR020846">
    <property type="entry name" value="MFS_dom"/>
</dbReference>
<evidence type="ECO:0000259" key="6">
    <source>
        <dbReference type="PROSITE" id="PS50850"/>
    </source>
</evidence>
<evidence type="ECO:0000313" key="7">
    <source>
        <dbReference type="EMBL" id="EMY34876.1"/>
    </source>
</evidence>
<proteinExistence type="predicted"/>
<dbReference type="PANTHER" id="PTHR23514">
    <property type="entry name" value="BYPASS OF STOP CODON PROTEIN 6"/>
    <property type="match status" value="1"/>
</dbReference>
<dbReference type="InterPro" id="IPR036259">
    <property type="entry name" value="MFS_trans_sf"/>
</dbReference>
<feature type="transmembrane region" description="Helical" evidence="5">
    <location>
        <begin position="139"/>
        <end position="157"/>
    </location>
</feature>
<dbReference type="EMBL" id="ANPE02000097">
    <property type="protein sequence ID" value="EMY34876.1"/>
    <property type="molecule type" value="Genomic_DNA"/>
</dbReference>
<comment type="subcellular location">
    <subcellularLocation>
        <location evidence="1">Cell membrane</location>
        <topology evidence="1">Multi-pass membrane protein</topology>
    </subcellularLocation>
</comment>
<organism evidence="7 8">
    <name type="scientific">Arthrobacter crystallopoietes BAB-32</name>
    <dbReference type="NCBI Taxonomy" id="1246476"/>
    <lineage>
        <taxon>Bacteria</taxon>
        <taxon>Bacillati</taxon>
        <taxon>Actinomycetota</taxon>
        <taxon>Actinomycetes</taxon>
        <taxon>Micrococcales</taxon>
        <taxon>Micrococcaceae</taxon>
        <taxon>Crystallibacter</taxon>
    </lineage>
</organism>
<dbReference type="GO" id="GO:0022857">
    <property type="term" value="F:transmembrane transporter activity"/>
    <property type="evidence" value="ECO:0007669"/>
    <property type="project" value="InterPro"/>
</dbReference>
<feature type="transmembrane region" description="Helical" evidence="5">
    <location>
        <begin position="368"/>
        <end position="386"/>
    </location>
</feature>
<protein>
    <submittedName>
        <fullName evidence="7">MFS transporter</fullName>
    </submittedName>
</protein>
<dbReference type="InterPro" id="IPR051788">
    <property type="entry name" value="MFS_Transporter"/>
</dbReference>
<feature type="transmembrane region" description="Helical" evidence="5">
    <location>
        <begin position="344"/>
        <end position="362"/>
    </location>
</feature>
<dbReference type="PANTHER" id="PTHR23514:SF13">
    <property type="entry name" value="INNER MEMBRANE PROTEIN YBJJ"/>
    <property type="match status" value="1"/>
</dbReference>
<dbReference type="SUPFAM" id="SSF103473">
    <property type="entry name" value="MFS general substrate transporter"/>
    <property type="match status" value="1"/>
</dbReference>
<comment type="caution">
    <text evidence="7">The sequence shown here is derived from an EMBL/GenBank/DDBJ whole genome shotgun (WGS) entry which is preliminary data.</text>
</comment>
<feature type="transmembrane region" description="Helical" evidence="5">
    <location>
        <begin position="102"/>
        <end position="119"/>
    </location>
</feature>
<evidence type="ECO:0000256" key="1">
    <source>
        <dbReference type="ARBA" id="ARBA00004651"/>
    </source>
</evidence>